<feature type="transmembrane region" description="Helical" evidence="9">
    <location>
        <begin position="299"/>
        <end position="318"/>
    </location>
</feature>
<dbReference type="Proteomes" id="UP000307943">
    <property type="component" value="Unassembled WGS sequence"/>
</dbReference>
<evidence type="ECO:0000256" key="2">
    <source>
        <dbReference type="ARBA" id="ARBA00022475"/>
    </source>
</evidence>
<accession>A0A5C4T3W7</accession>
<dbReference type="Pfam" id="PF00672">
    <property type="entry name" value="HAMP"/>
    <property type="match status" value="1"/>
</dbReference>
<feature type="transmembrane region" description="Helical" evidence="9">
    <location>
        <begin position="20"/>
        <end position="40"/>
    </location>
</feature>
<evidence type="ECO:0000256" key="8">
    <source>
        <dbReference type="ARBA" id="ARBA00023136"/>
    </source>
</evidence>
<dbReference type="InterPro" id="IPR003594">
    <property type="entry name" value="HATPase_dom"/>
</dbReference>
<dbReference type="PROSITE" id="PS50885">
    <property type="entry name" value="HAMP"/>
    <property type="match status" value="1"/>
</dbReference>
<dbReference type="GO" id="GO:0005886">
    <property type="term" value="C:plasma membrane"/>
    <property type="evidence" value="ECO:0007669"/>
    <property type="project" value="UniProtKB-SubCell"/>
</dbReference>
<evidence type="ECO:0000256" key="7">
    <source>
        <dbReference type="ARBA" id="ARBA00022989"/>
    </source>
</evidence>
<name>A0A5C4T3W7_9BACL</name>
<gene>
    <name evidence="11" type="ORF">FE784_23715</name>
</gene>
<dbReference type="Gene3D" id="3.30.565.10">
    <property type="entry name" value="Histidine kinase-like ATPase, C-terminal domain"/>
    <property type="match status" value="1"/>
</dbReference>
<keyword evidence="6" id="KW-0418">Kinase</keyword>
<dbReference type="Gene3D" id="6.10.340.10">
    <property type="match status" value="1"/>
</dbReference>
<sequence>MPFRRKRGCPMRFISLRTKLIAASLCFVLLPIIGIGAYAYNEFENILSAKIAEATSDRLLQVNRNIVQELTMMVNASRSIVLDENVLAVLARSPDTSRDKLDNVGRMDKKFLEVSTAILTDSPLFTLVDNDGFVYTNWGQTPQALAQLRQSDWYRQAEAEKGYMVWKLNHDSYIKPAEGKLVTLALAIRDKDLQNVIGMLVISRPADQFLRMLAAKSEGVLGFMVDEDGQLLGEHTPELDALYPRIADGLARHVNGFTAGVGDNRFEIVADTVPIADWRVVQAVSYNDMLKPVAQIRQVVFVLLAISMVLFMSIIVVLSSMVTRPLRRLGGLMKQVQSGRLDVAFEIRSRDEVGLLGMTFNQMLLKLSDHLDREIELERSKEQAKLEALQAQINPHFLHNTLNTIKWMSIMRGAKDITDMLLSLGNLLNMSINRGQEAIRLAEEIENVRSFLTIQKYRFGDTIRVVESFGTETLDGYVPKLSLQPLVENVYRHGLFIDGGQMTLCSRLDGDELLLRVADNGAPPAPERLQAIEERLAADENGSFSGIGIANVHRRIQLMFGSAYGLRFERDEAEGTNVFTIHIPFRRDGV</sequence>
<dbReference type="InterPro" id="IPR010559">
    <property type="entry name" value="Sig_transdc_His_kin_internal"/>
</dbReference>
<dbReference type="AlphaFoldDB" id="A0A5C4T3W7"/>
<evidence type="ECO:0000256" key="3">
    <source>
        <dbReference type="ARBA" id="ARBA00022553"/>
    </source>
</evidence>
<comment type="caution">
    <text evidence="11">The sequence shown here is derived from an EMBL/GenBank/DDBJ whole genome shotgun (WGS) entry which is preliminary data.</text>
</comment>
<proteinExistence type="predicted"/>
<dbReference type="InterPro" id="IPR003660">
    <property type="entry name" value="HAMP_dom"/>
</dbReference>
<evidence type="ECO:0000259" key="10">
    <source>
        <dbReference type="PROSITE" id="PS50885"/>
    </source>
</evidence>
<dbReference type="GO" id="GO:0000155">
    <property type="term" value="F:phosphorelay sensor kinase activity"/>
    <property type="evidence" value="ECO:0007669"/>
    <property type="project" value="InterPro"/>
</dbReference>
<dbReference type="SUPFAM" id="SSF158472">
    <property type="entry name" value="HAMP domain-like"/>
    <property type="match status" value="1"/>
</dbReference>
<evidence type="ECO:0000256" key="9">
    <source>
        <dbReference type="SAM" id="Phobius"/>
    </source>
</evidence>
<dbReference type="InterPro" id="IPR050640">
    <property type="entry name" value="Bact_2-comp_sensor_kinase"/>
</dbReference>
<keyword evidence="5 9" id="KW-0812">Transmembrane</keyword>
<evidence type="ECO:0000256" key="5">
    <source>
        <dbReference type="ARBA" id="ARBA00022692"/>
    </source>
</evidence>
<organism evidence="11 12">
    <name type="scientific">Paenibacillus hemerocallicola</name>
    <dbReference type="NCBI Taxonomy" id="1172614"/>
    <lineage>
        <taxon>Bacteria</taxon>
        <taxon>Bacillati</taxon>
        <taxon>Bacillota</taxon>
        <taxon>Bacilli</taxon>
        <taxon>Bacillales</taxon>
        <taxon>Paenibacillaceae</taxon>
        <taxon>Paenibacillus</taxon>
    </lineage>
</organism>
<evidence type="ECO:0000256" key="1">
    <source>
        <dbReference type="ARBA" id="ARBA00004651"/>
    </source>
</evidence>
<keyword evidence="4" id="KW-0808">Transferase</keyword>
<dbReference type="PANTHER" id="PTHR34220:SF7">
    <property type="entry name" value="SENSOR HISTIDINE KINASE YPDA"/>
    <property type="match status" value="1"/>
</dbReference>
<evidence type="ECO:0000256" key="6">
    <source>
        <dbReference type="ARBA" id="ARBA00022777"/>
    </source>
</evidence>
<keyword evidence="12" id="KW-1185">Reference proteome</keyword>
<protein>
    <submittedName>
        <fullName evidence="11">HAMP domain-containing protein</fullName>
    </submittedName>
</protein>
<dbReference type="InterPro" id="IPR033479">
    <property type="entry name" value="dCache_1"/>
</dbReference>
<evidence type="ECO:0000256" key="4">
    <source>
        <dbReference type="ARBA" id="ARBA00022679"/>
    </source>
</evidence>
<dbReference type="Pfam" id="PF06580">
    <property type="entry name" value="His_kinase"/>
    <property type="match status" value="1"/>
</dbReference>
<evidence type="ECO:0000313" key="12">
    <source>
        <dbReference type="Proteomes" id="UP000307943"/>
    </source>
</evidence>
<evidence type="ECO:0000313" key="11">
    <source>
        <dbReference type="EMBL" id="TNJ63733.1"/>
    </source>
</evidence>
<dbReference type="OrthoDB" id="9776552at2"/>
<keyword evidence="7 9" id="KW-1133">Transmembrane helix</keyword>
<keyword evidence="2" id="KW-1003">Cell membrane</keyword>
<keyword evidence="8 9" id="KW-0472">Membrane</keyword>
<feature type="domain" description="HAMP" evidence="10">
    <location>
        <begin position="320"/>
        <end position="372"/>
    </location>
</feature>
<dbReference type="SUPFAM" id="SSF55874">
    <property type="entry name" value="ATPase domain of HSP90 chaperone/DNA topoisomerase II/histidine kinase"/>
    <property type="match status" value="1"/>
</dbReference>
<keyword evidence="3" id="KW-0597">Phosphoprotein</keyword>
<comment type="subcellular location">
    <subcellularLocation>
        <location evidence="1">Cell membrane</location>
        <topology evidence="1">Multi-pass membrane protein</topology>
    </subcellularLocation>
</comment>
<dbReference type="EMBL" id="VDCQ01000038">
    <property type="protein sequence ID" value="TNJ63733.1"/>
    <property type="molecule type" value="Genomic_DNA"/>
</dbReference>
<dbReference type="InterPro" id="IPR036890">
    <property type="entry name" value="HATPase_C_sf"/>
</dbReference>
<dbReference type="Pfam" id="PF02743">
    <property type="entry name" value="dCache_1"/>
    <property type="match status" value="1"/>
</dbReference>
<dbReference type="PANTHER" id="PTHR34220">
    <property type="entry name" value="SENSOR HISTIDINE KINASE YPDA"/>
    <property type="match status" value="1"/>
</dbReference>
<reference evidence="11 12" key="1">
    <citation type="submission" date="2019-05" db="EMBL/GenBank/DDBJ databases">
        <title>We sequenced the genome of Paenibacillus hemerocallicola KCTC 33185 for further insight into its adaptation and study the phylogeny of Paenibacillus.</title>
        <authorList>
            <person name="Narsing Rao M.P."/>
        </authorList>
    </citation>
    <scope>NUCLEOTIDE SEQUENCE [LARGE SCALE GENOMIC DNA]</scope>
    <source>
        <strain evidence="11 12">KCTC 33185</strain>
    </source>
</reference>
<dbReference type="CDD" id="cd06225">
    <property type="entry name" value="HAMP"/>
    <property type="match status" value="1"/>
</dbReference>
<dbReference type="SMART" id="SM00304">
    <property type="entry name" value="HAMP"/>
    <property type="match status" value="1"/>
</dbReference>
<dbReference type="Pfam" id="PF02518">
    <property type="entry name" value="HATPase_c"/>
    <property type="match status" value="1"/>
</dbReference>